<evidence type="ECO:0000313" key="2">
    <source>
        <dbReference type="Ensembl" id="ENSSSUP00005020278.1"/>
    </source>
</evidence>
<keyword evidence="1" id="KW-1133">Transmembrane helix</keyword>
<feature type="transmembrane region" description="Helical" evidence="1">
    <location>
        <begin position="63"/>
        <end position="86"/>
    </location>
</feature>
<accession>A0A673U495</accession>
<keyword evidence="1" id="KW-0472">Membrane</keyword>
<reference evidence="2" key="2">
    <citation type="submission" date="2025-08" db="UniProtKB">
        <authorList>
            <consortium name="Ensembl"/>
        </authorList>
    </citation>
    <scope>IDENTIFICATION</scope>
</reference>
<keyword evidence="3" id="KW-1185">Reference proteome</keyword>
<proteinExistence type="predicted"/>
<organism evidence="2 3">
    <name type="scientific">Suricata suricatta</name>
    <name type="common">Meerkat</name>
    <dbReference type="NCBI Taxonomy" id="37032"/>
    <lineage>
        <taxon>Eukaryota</taxon>
        <taxon>Metazoa</taxon>
        <taxon>Chordata</taxon>
        <taxon>Craniata</taxon>
        <taxon>Vertebrata</taxon>
        <taxon>Euteleostomi</taxon>
        <taxon>Mammalia</taxon>
        <taxon>Eutheria</taxon>
        <taxon>Laurasiatheria</taxon>
        <taxon>Carnivora</taxon>
        <taxon>Feliformia</taxon>
        <taxon>Herpestidae</taxon>
        <taxon>Suricata</taxon>
    </lineage>
</organism>
<evidence type="ECO:0000256" key="1">
    <source>
        <dbReference type="SAM" id="Phobius"/>
    </source>
</evidence>
<dbReference type="AlphaFoldDB" id="A0A673U495"/>
<reference evidence="2" key="3">
    <citation type="submission" date="2025-09" db="UniProtKB">
        <authorList>
            <consortium name="Ensembl"/>
        </authorList>
    </citation>
    <scope>IDENTIFICATION</scope>
</reference>
<keyword evidence="1" id="KW-0812">Transmembrane</keyword>
<evidence type="ECO:0000313" key="3">
    <source>
        <dbReference type="Proteomes" id="UP000472268"/>
    </source>
</evidence>
<reference evidence="2 3" key="1">
    <citation type="submission" date="2019-05" db="EMBL/GenBank/DDBJ databases">
        <title>A Chromosome-scale Meerkat (S. suricatta) Genome Assembly.</title>
        <authorList>
            <person name="Dudchenko O."/>
            <person name="Lieberman Aiden E."/>
            <person name="Tung J."/>
            <person name="Barreiro L.B."/>
            <person name="Clutton-Brock T.H."/>
        </authorList>
    </citation>
    <scope>NUCLEOTIDE SEQUENCE [LARGE SCALE GENOMIC DNA]</scope>
</reference>
<dbReference type="Ensembl" id="ENSSSUT00005023190.1">
    <property type="protein sequence ID" value="ENSSSUP00005020278.1"/>
    <property type="gene ID" value="ENSSSUG00005013172.1"/>
</dbReference>
<name>A0A673U495_SURSU</name>
<dbReference type="Proteomes" id="UP000472268">
    <property type="component" value="Chromosome 11"/>
</dbReference>
<sequence length="191" mass="21535">GVPFQEKPAPSPLSTGEGWIGPAAGPAAGGGPIPQVGYLHHSGVLQPAPGRPGRPSRWGVPDWTCVLTVVGPIEFLIIWILLITWIRVCYHCDHFDGYKCLTHLKRCWKFNLMAYNRTCTTDHYYYSDRITGRHLYRYSKLSCSPCEEGMVQEFHDLVRETFCCNHADLCNNGNINMDTTLKFGKEVDKMT</sequence>
<protein>
    <submittedName>
        <fullName evidence="2">Uncharacterized protein</fullName>
    </submittedName>
</protein>